<dbReference type="Pfam" id="PF00583">
    <property type="entry name" value="Acetyltransf_1"/>
    <property type="match status" value="1"/>
</dbReference>
<dbReference type="OMA" id="CWFEEVV"/>
<dbReference type="EMBL" id="CDSF01000078">
    <property type="protein sequence ID" value="CEO97143.1"/>
    <property type="molecule type" value="Genomic_DNA"/>
</dbReference>
<keyword evidence="5" id="KW-0012">Acyltransferase</keyword>
<dbReference type="InterPro" id="IPR000182">
    <property type="entry name" value="GNAT_dom"/>
</dbReference>
<dbReference type="Proteomes" id="UP000039324">
    <property type="component" value="Unassembled WGS sequence"/>
</dbReference>
<evidence type="ECO:0000313" key="15">
    <source>
        <dbReference type="Proteomes" id="UP000290189"/>
    </source>
</evidence>
<dbReference type="AlphaFoldDB" id="A0A0G4IPE6"/>
<evidence type="ECO:0000256" key="7">
    <source>
        <dbReference type="ARBA" id="ARBA00026111"/>
    </source>
</evidence>
<dbReference type="Gene3D" id="3.40.630.30">
    <property type="match status" value="1"/>
</dbReference>
<evidence type="ECO:0000256" key="9">
    <source>
        <dbReference type="ARBA" id="ARBA00048017"/>
    </source>
</evidence>
<dbReference type="Proteomes" id="UP000290189">
    <property type="component" value="Unassembled WGS sequence"/>
</dbReference>
<dbReference type="GO" id="GO:0007059">
    <property type="term" value="P:chromosome segregation"/>
    <property type="evidence" value="ECO:0007669"/>
    <property type="project" value="UniProtKB-KW"/>
</dbReference>
<sequence length="196" mass="22120">MINRDGTASALLRDGVVDDGSGSGIVIRTLTLADIGEVRRVDLQLFPVRYSDEFYTSLGKNPSMTLVAVDDDNIVAVVSSRVIHSRLSCRNLMGYNHHVGYISTLGVLPPYRRRGIAKLLLERIISVLKRDCQCQSVYLHVKADNFPALKLYKEFGFDQVRFLQAHYYFDNRHHDAIQLEKQLGDATRHATQCAIL</sequence>
<keyword evidence="3" id="KW-0159">Chromosome partition</keyword>
<name>A0A0G4IPE6_PLABS</name>
<evidence type="ECO:0000313" key="12">
    <source>
        <dbReference type="EMBL" id="CEO97143.1"/>
    </source>
</evidence>
<keyword evidence="4" id="KW-0156">Chromatin regulator</keyword>
<dbReference type="PROSITE" id="PS51186">
    <property type="entry name" value="GNAT"/>
    <property type="match status" value="1"/>
</dbReference>
<evidence type="ECO:0000259" key="11">
    <source>
        <dbReference type="PROSITE" id="PS51186"/>
    </source>
</evidence>
<keyword evidence="13" id="KW-0496">Mitochondrion</keyword>
<evidence type="ECO:0000256" key="1">
    <source>
        <dbReference type="ARBA" id="ARBA00013184"/>
    </source>
</evidence>
<dbReference type="EMBL" id="OVEO01000016">
    <property type="protein sequence ID" value="SPR01117.1"/>
    <property type="molecule type" value="Genomic_DNA"/>
</dbReference>
<comment type="similarity">
    <text evidence="6">Belongs to the acetyltransferase family. NAA60 subfamily.</text>
</comment>
<reference evidence="12 14" key="1">
    <citation type="submission" date="2015-02" db="EMBL/GenBank/DDBJ databases">
        <authorList>
            <person name="Chooi Y.-H."/>
        </authorList>
    </citation>
    <scope>NUCLEOTIDE SEQUENCE [LARGE SCALE GENOMIC DNA]</scope>
    <source>
        <strain evidence="12">E3</strain>
    </source>
</reference>
<evidence type="ECO:0000256" key="3">
    <source>
        <dbReference type="ARBA" id="ARBA00022829"/>
    </source>
</evidence>
<dbReference type="STRING" id="37360.A0A0G4IPE6"/>
<dbReference type="EC" id="2.3.1.259" evidence="7"/>
<evidence type="ECO:0000256" key="4">
    <source>
        <dbReference type="ARBA" id="ARBA00022853"/>
    </source>
</evidence>
<dbReference type="SUPFAM" id="SSF55729">
    <property type="entry name" value="Acyl-CoA N-acyltransferases (Nat)"/>
    <property type="match status" value="1"/>
</dbReference>
<evidence type="ECO:0000256" key="10">
    <source>
        <dbReference type="ARBA" id="ARBA00048848"/>
    </source>
</evidence>
<evidence type="ECO:0000313" key="13">
    <source>
        <dbReference type="EMBL" id="SPR01117.1"/>
    </source>
</evidence>
<comment type="catalytic activity">
    <reaction evidence="9">
        <text>L-lysyl-[protein] + acetyl-CoA = N(6)-acetyl-L-lysyl-[protein] + CoA + H(+)</text>
        <dbReference type="Rhea" id="RHEA:45948"/>
        <dbReference type="Rhea" id="RHEA-COMP:9752"/>
        <dbReference type="Rhea" id="RHEA-COMP:10731"/>
        <dbReference type="ChEBI" id="CHEBI:15378"/>
        <dbReference type="ChEBI" id="CHEBI:29969"/>
        <dbReference type="ChEBI" id="CHEBI:57287"/>
        <dbReference type="ChEBI" id="CHEBI:57288"/>
        <dbReference type="ChEBI" id="CHEBI:61930"/>
        <dbReference type="EC" id="2.3.1.48"/>
    </reaction>
</comment>
<reference evidence="13 15" key="2">
    <citation type="submission" date="2018-03" db="EMBL/GenBank/DDBJ databases">
        <authorList>
            <person name="Fogelqvist J."/>
        </authorList>
    </citation>
    <scope>NUCLEOTIDE SEQUENCE [LARGE SCALE GENOMIC DNA]</scope>
</reference>
<protein>
    <recommendedName>
        <fullName evidence="8">N-alpha-acetyltransferase 60</fullName>
        <ecNumber evidence="7">2.3.1.259</ecNumber>
        <ecNumber evidence="1">2.3.1.48</ecNumber>
    </recommendedName>
</protein>
<gene>
    <name evidence="12" type="ORF">PBRA_005747</name>
    <name evidence="13" type="ORF">PLBR_LOCUS8332</name>
</gene>
<proteinExistence type="inferred from homology"/>
<evidence type="ECO:0000256" key="2">
    <source>
        <dbReference type="ARBA" id="ARBA00022679"/>
    </source>
</evidence>
<dbReference type="OrthoDB" id="47374at2759"/>
<geneLocation type="mitochondrion" evidence="13"/>
<dbReference type="CDD" id="cd04301">
    <property type="entry name" value="NAT_SF"/>
    <property type="match status" value="1"/>
</dbReference>
<dbReference type="PANTHER" id="PTHR14744">
    <property type="entry name" value="N-ALPHA-ACETYLTRANSFERASE 60"/>
    <property type="match status" value="1"/>
</dbReference>
<evidence type="ECO:0000313" key="14">
    <source>
        <dbReference type="Proteomes" id="UP000039324"/>
    </source>
</evidence>
<dbReference type="EC" id="2.3.1.48" evidence="1"/>
<dbReference type="GO" id="GO:0120518">
    <property type="term" value="F:protein N-terminal-methionine acetyltransferase activity"/>
    <property type="evidence" value="ECO:0007669"/>
    <property type="project" value="UniProtKB-EC"/>
</dbReference>
<dbReference type="GO" id="GO:0004402">
    <property type="term" value="F:histone acetyltransferase activity"/>
    <property type="evidence" value="ECO:0007669"/>
    <property type="project" value="TreeGrafter"/>
</dbReference>
<accession>A0A0G4IPE6</accession>
<dbReference type="InterPro" id="IPR016181">
    <property type="entry name" value="Acyl_CoA_acyltransferase"/>
</dbReference>
<keyword evidence="14" id="KW-1185">Reference proteome</keyword>
<evidence type="ECO:0000256" key="8">
    <source>
        <dbReference type="ARBA" id="ARBA00026144"/>
    </source>
</evidence>
<comment type="catalytic activity">
    <reaction evidence="10">
        <text>N-terminal L-methionyl-[transmembrane protein] + acetyl-CoA = N-terminal N(alpha)-acetyl-L-methionyl-[transmembrane protein] + CoA + H(+)</text>
        <dbReference type="Rhea" id="RHEA:50604"/>
        <dbReference type="Rhea" id="RHEA-COMP:12745"/>
        <dbReference type="Rhea" id="RHEA-COMP:12746"/>
        <dbReference type="ChEBI" id="CHEBI:15378"/>
        <dbReference type="ChEBI" id="CHEBI:57287"/>
        <dbReference type="ChEBI" id="CHEBI:57288"/>
        <dbReference type="ChEBI" id="CHEBI:64731"/>
        <dbReference type="ChEBI" id="CHEBI:133414"/>
        <dbReference type="EC" id="2.3.1.259"/>
    </reaction>
</comment>
<dbReference type="GO" id="GO:0000139">
    <property type="term" value="C:Golgi membrane"/>
    <property type="evidence" value="ECO:0007669"/>
    <property type="project" value="TreeGrafter"/>
</dbReference>
<keyword evidence="2" id="KW-0808">Transferase</keyword>
<dbReference type="InterPro" id="IPR045141">
    <property type="entry name" value="NAA60-like"/>
</dbReference>
<feature type="domain" description="N-acetyltransferase" evidence="11">
    <location>
        <begin position="25"/>
        <end position="184"/>
    </location>
</feature>
<dbReference type="PANTHER" id="PTHR14744:SF15">
    <property type="entry name" value="N-ALPHA-ACETYLTRANSFERASE 60"/>
    <property type="match status" value="1"/>
</dbReference>
<evidence type="ECO:0000256" key="5">
    <source>
        <dbReference type="ARBA" id="ARBA00023315"/>
    </source>
</evidence>
<evidence type="ECO:0000256" key="6">
    <source>
        <dbReference type="ARBA" id="ARBA00025774"/>
    </source>
</evidence>
<organism evidence="12 14">
    <name type="scientific">Plasmodiophora brassicae</name>
    <name type="common">Clubroot disease agent</name>
    <dbReference type="NCBI Taxonomy" id="37360"/>
    <lineage>
        <taxon>Eukaryota</taxon>
        <taxon>Sar</taxon>
        <taxon>Rhizaria</taxon>
        <taxon>Endomyxa</taxon>
        <taxon>Phytomyxea</taxon>
        <taxon>Plasmodiophorida</taxon>
        <taxon>Plasmodiophoridae</taxon>
        <taxon>Plasmodiophora</taxon>
    </lineage>
</organism>